<reference evidence="1" key="1">
    <citation type="submission" date="2023-05" db="EMBL/GenBank/DDBJ databases">
        <authorList>
            <consortium name="ELIXIR-Norway"/>
        </authorList>
    </citation>
    <scope>NUCLEOTIDE SEQUENCE</scope>
</reference>
<accession>A0AC59ZG32</accession>
<evidence type="ECO:0000313" key="2">
    <source>
        <dbReference type="Proteomes" id="UP001162501"/>
    </source>
</evidence>
<proteinExistence type="predicted"/>
<sequence>MWSGPELVVGQSWLYGCFKDTYVSGQHRIAHRRDGHLRGGRWQARVSLVKGGGRVPRSQLEASGTAGSCARGPGARGRTRRTCVCSRVGARGHAAPPGPRSSCQCSGAGSRSEGPSAQDVAQRGDGRQLQRRRDGGGSKDMERTPPNLLSRPRPNTGPRPSQGAVQPYRANAETTGAGGDPRGTVGDTRPFILQAGPPEAAWGLLMSSK</sequence>
<evidence type="ECO:0000313" key="1">
    <source>
        <dbReference type="EMBL" id="CAN0403772.1"/>
    </source>
</evidence>
<name>A0AC59ZG32_RANTA</name>
<reference evidence="1" key="2">
    <citation type="submission" date="2025-03" db="EMBL/GenBank/DDBJ databases">
        <authorList>
            <consortium name="ELIXIR-Norway"/>
            <consortium name="Elixir Norway"/>
        </authorList>
    </citation>
    <scope>NUCLEOTIDE SEQUENCE</scope>
</reference>
<protein>
    <submittedName>
        <fullName evidence="1">Uncharacterized protein</fullName>
    </submittedName>
</protein>
<gene>
    <name evidence="1" type="ORF">MRATA1EN22A_LOCUS17792</name>
</gene>
<dbReference type="Proteomes" id="UP001162501">
    <property type="component" value="Chromosome 28"/>
</dbReference>
<organism evidence="1 2">
    <name type="scientific">Rangifer tarandus platyrhynchus</name>
    <name type="common">Svalbard reindeer</name>
    <dbReference type="NCBI Taxonomy" id="3082113"/>
    <lineage>
        <taxon>Eukaryota</taxon>
        <taxon>Metazoa</taxon>
        <taxon>Chordata</taxon>
        <taxon>Craniata</taxon>
        <taxon>Vertebrata</taxon>
        <taxon>Euteleostomi</taxon>
        <taxon>Mammalia</taxon>
        <taxon>Eutheria</taxon>
        <taxon>Laurasiatheria</taxon>
        <taxon>Artiodactyla</taxon>
        <taxon>Ruminantia</taxon>
        <taxon>Pecora</taxon>
        <taxon>Cervidae</taxon>
        <taxon>Odocoileinae</taxon>
        <taxon>Rangifer</taxon>
    </lineage>
</organism>
<dbReference type="EMBL" id="OX596112">
    <property type="protein sequence ID" value="CAN0403772.1"/>
    <property type="molecule type" value="Genomic_DNA"/>
</dbReference>